<evidence type="ECO:0000313" key="3">
    <source>
        <dbReference type="Proteomes" id="UP000789524"/>
    </source>
</evidence>
<dbReference type="EMBL" id="CAKASE010000047">
    <property type="protein sequence ID" value="CAG9562164.1"/>
    <property type="molecule type" value="Genomic_DNA"/>
</dbReference>
<keyword evidence="3" id="KW-1185">Reference proteome</keyword>
<organism evidence="2 3">
    <name type="scientific">Danaus chrysippus</name>
    <name type="common">African queen</name>
    <dbReference type="NCBI Taxonomy" id="151541"/>
    <lineage>
        <taxon>Eukaryota</taxon>
        <taxon>Metazoa</taxon>
        <taxon>Ecdysozoa</taxon>
        <taxon>Arthropoda</taxon>
        <taxon>Hexapoda</taxon>
        <taxon>Insecta</taxon>
        <taxon>Pterygota</taxon>
        <taxon>Neoptera</taxon>
        <taxon>Endopterygota</taxon>
        <taxon>Lepidoptera</taxon>
        <taxon>Glossata</taxon>
        <taxon>Ditrysia</taxon>
        <taxon>Papilionoidea</taxon>
        <taxon>Nymphalidae</taxon>
        <taxon>Danainae</taxon>
        <taxon>Danaini</taxon>
        <taxon>Danaina</taxon>
        <taxon>Danaus</taxon>
        <taxon>Anosia</taxon>
    </lineage>
</organism>
<dbReference type="Proteomes" id="UP000789524">
    <property type="component" value="Unassembled WGS sequence"/>
</dbReference>
<accession>A0A8J2W087</accession>
<feature type="compositionally biased region" description="Gly residues" evidence="1">
    <location>
        <begin position="1"/>
        <end position="10"/>
    </location>
</feature>
<feature type="region of interest" description="Disordered" evidence="1">
    <location>
        <begin position="1"/>
        <end position="103"/>
    </location>
</feature>
<dbReference type="AlphaFoldDB" id="A0A8J2W087"/>
<name>A0A8J2W087_9NEOP</name>
<sequence length="103" mass="10668">MGRLEGGAGRGRAAAARGMEAGGARLAAAAGRPRRHSGRRTTLSGDDRADAAPRRTGGRRSPRPAGPAPRTLRAPPSIDPRLHALHPHVNTPPAAPRRAACPR</sequence>
<reference evidence="2" key="1">
    <citation type="submission" date="2021-09" db="EMBL/GenBank/DDBJ databases">
        <authorList>
            <person name="Martin H S."/>
        </authorList>
    </citation>
    <scope>NUCLEOTIDE SEQUENCE</scope>
</reference>
<evidence type="ECO:0000313" key="2">
    <source>
        <dbReference type="EMBL" id="CAG9562164.1"/>
    </source>
</evidence>
<proteinExistence type="predicted"/>
<gene>
    <name evidence="2" type="ORF">DCHRY22_LOCUS3555</name>
</gene>
<comment type="caution">
    <text evidence="2">The sequence shown here is derived from an EMBL/GenBank/DDBJ whole genome shotgun (WGS) entry which is preliminary data.</text>
</comment>
<feature type="compositionally biased region" description="Low complexity" evidence="1">
    <location>
        <begin position="11"/>
        <end position="31"/>
    </location>
</feature>
<evidence type="ECO:0000256" key="1">
    <source>
        <dbReference type="SAM" id="MobiDB-lite"/>
    </source>
</evidence>
<protein>
    <submittedName>
        <fullName evidence="2">(African queen) hypothetical protein</fullName>
    </submittedName>
</protein>